<dbReference type="NCBIfam" id="TIGR02778">
    <property type="entry name" value="ligD_pol"/>
    <property type="match status" value="1"/>
</dbReference>
<dbReference type="InterPro" id="IPR014145">
    <property type="entry name" value="LigD_pol_dom"/>
</dbReference>
<dbReference type="PANTHER" id="PTHR42705">
    <property type="entry name" value="BIFUNCTIONAL NON-HOMOLOGOUS END JOINING PROTEIN LIGD"/>
    <property type="match status" value="1"/>
</dbReference>
<feature type="domain" description="ATP-dependent DNA ligase family profile" evidence="3">
    <location>
        <begin position="106"/>
        <end position="207"/>
    </location>
</feature>
<dbReference type="NCBIfam" id="NF007211">
    <property type="entry name" value="PRK09633.1"/>
    <property type="match status" value="1"/>
</dbReference>
<dbReference type="InterPro" id="IPR012310">
    <property type="entry name" value="DNA_ligase_ATP-dep_cent"/>
</dbReference>
<dbReference type="InterPro" id="IPR052171">
    <property type="entry name" value="NHEJ_LigD"/>
</dbReference>
<gene>
    <name evidence="4" type="ORF">J7W16_13795</name>
</gene>
<comment type="similarity">
    <text evidence="2">In the N-terminal section; belongs to the LigD polymerase family.</text>
</comment>
<dbReference type="EMBL" id="JAGKSQ010000005">
    <property type="protein sequence ID" value="MBP3952210.1"/>
    <property type="molecule type" value="Genomic_DNA"/>
</dbReference>
<dbReference type="Gene3D" id="3.30.470.30">
    <property type="entry name" value="DNA ligase/mRNA capping enzyme"/>
    <property type="match status" value="1"/>
</dbReference>
<dbReference type="Pfam" id="PF21686">
    <property type="entry name" value="LigD_Prim-Pol"/>
    <property type="match status" value="1"/>
</dbReference>
<dbReference type="GO" id="GO:0003910">
    <property type="term" value="F:DNA ligase (ATP) activity"/>
    <property type="evidence" value="ECO:0007669"/>
    <property type="project" value="UniProtKB-EC"/>
</dbReference>
<evidence type="ECO:0000313" key="4">
    <source>
        <dbReference type="EMBL" id="MBP3952210.1"/>
    </source>
</evidence>
<dbReference type="GO" id="GO:0006281">
    <property type="term" value="P:DNA repair"/>
    <property type="evidence" value="ECO:0007669"/>
    <property type="project" value="InterPro"/>
</dbReference>
<dbReference type="PROSITE" id="PS50160">
    <property type="entry name" value="DNA_LIGASE_A3"/>
    <property type="match status" value="1"/>
</dbReference>
<dbReference type="SUPFAM" id="SSF56091">
    <property type="entry name" value="DNA ligase/mRNA capping enzyme, catalytic domain"/>
    <property type="match status" value="1"/>
</dbReference>
<dbReference type="InterPro" id="IPR033652">
    <property type="entry name" value="LigD_Pol-like_3"/>
</dbReference>
<dbReference type="NCBIfam" id="TIGR02776">
    <property type="entry name" value="NHEJ_ligase_prk"/>
    <property type="match status" value="1"/>
</dbReference>
<name>A0A941ANZ7_9BACI</name>
<dbReference type="InterPro" id="IPR014143">
    <property type="entry name" value="NHEJ_ligase_prk"/>
</dbReference>
<dbReference type="AlphaFoldDB" id="A0A941ANZ7"/>
<keyword evidence="5" id="KW-1185">Reference proteome</keyword>
<evidence type="ECO:0000256" key="2">
    <source>
        <dbReference type="ARBA" id="ARBA00049990"/>
    </source>
</evidence>
<evidence type="ECO:0000259" key="3">
    <source>
        <dbReference type="PROSITE" id="PS50160"/>
    </source>
</evidence>
<dbReference type="PANTHER" id="PTHR42705:SF2">
    <property type="entry name" value="BIFUNCTIONAL NON-HOMOLOGOUS END JOINING PROTEIN LIGD"/>
    <property type="match status" value="1"/>
</dbReference>
<accession>A0A941ANZ7</accession>
<dbReference type="CDD" id="cd04866">
    <property type="entry name" value="LigD_Pol_like_3"/>
    <property type="match status" value="1"/>
</dbReference>
<evidence type="ECO:0000313" key="5">
    <source>
        <dbReference type="Proteomes" id="UP000678228"/>
    </source>
</evidence>
<dbReference type="Proteomes" id="UP000678228">
    <property type="component" value="Unassembled WGS sequence"/>
</dbReference>
<proteinExistence type="inferred from homology"/>
<comment type="caution">
    <text evidence="4">The sequence shown here is derived from an EMBL/GenBank/DDBJ whole genome shotgun (WGS) entry which is preliminary data.</text>
</comment>
<evidence type="ECO:0000256" key="1">
    <source>
        <dbReference type="ARBA" id="ARBA00049981"/>
    </source>
</evidence>
<dbReference type="CDD" id="cd07906">
    <property type="entry name" value="Adenylation_DNA_ligase_LigD_LigC"/>
    <property type="match status" value="1"/>
</dbReference>
<dbReference type="Pfam" id="PF01068">
    <property type="entry name" value="DNA_ligase_A_M"/>
    <property type="match status" value="1"/>
</dbReference>
<dbReference type="GO" id="GO:0006310">
    <property type="term" value="P:DNA recombination"/>
    <property type="evidence" value="ECO:0007669"/>
    <property type="project" value="InterPro"/>
</dbReference>
<dbReference type="InterPro" id="IPR016059">
    <property type="entry name" value="DNA_ligase_ATP-dep_CS"/>
</dbReference>
<dbReference type="PROSITE" id="PS00697">
    <property type="entry name" value="DNA_LIGASE_A1"/>
    <property type="match status" value="1"/>
</dbReference>
<keyword evidence="4" id="KW-0436">Ligase</keyword>
<sequence>MKPMLLSPTETLPPNKGWLFETKYDGFRCLLKWEDKTPKLISRTGNQLNEHFPELIQFCEQLYDEICSFLPITLDGEIVYLINNAKSVFSVVQTRGRMKNTTSIKQHARRLPVHYIGFDILRKNGESLEEHTVLKRKEILEELFKTINLPVQVDYLNRSRLQAIDYYKESSPLWSKIKNYNGEGIVAKRAISKWESGVRSSNWLKIKNWRYVTVVLTKYDKNNGYFQGSILQDDQWIPIVNFKHGLNEEEERILFTFFQSNGTKVSTNEWQLPPSICVMIACIDFDGKHLREPMFHQFQLDADPFTCTTKQMQRQLQPLPESVAFTHPDKPIWPLERIDKDDYLLYLQKASTSLLPFLSDRLLTLIRFPHGAEGESFYQKHCPDYAPDFVVTKQVEDINYIICNGMETLLWLGNQLALEFHIPFQTIHTSFPTEVVFDLDPPSVSEFSLAIEAAIRMKAIFDEFNLTSFVKTSGGKGLQVYIPLPDDTFTYAETRIFTQFVCTFLCEQEPQWFTTERLKKNRHNKLYLDYIQHDEGKTIIAPYSTRGRPEGLVATPVHWHEVTSDLKPSHFTIPAVIERFKEPDPFQMFHESKTNQPFEKILIQLKDLQA</sequence>
<comment type="similarity">
    <text evidence="1">In the C-terminal section; belongs to the ATP-dependent DNA ligase family.</text>
</comment>
<dbReference type="GO" id="GO:0005524">
    <property type="term" value="F:ATP binding"/>
    <property type="evidence" value="ECO:0007669"/>
    <property type="project" value="InterPro"/>
</dbReference>
<dbReference type="EC" id="6.5.1.1" evidence="4"/>
<reference evidence="4" key="1">
    <citation type="submission" date="2021-03" db="EMBL/GenBank/DDBJ databases">
        <title>Bacillus suaedae sp. nov., isolated from Suaeda aralocaspica.</title>
        <authorList>
            <person name="Lei R.F.R."/>
        </authorList>
    </citation>
    <scope>NUCLEOTIDE SEQUENCE</scope>
    <source>
        <strain evidence="4">YZJH907-2</strain>
    </source>
</reference>
<protein>
    <submittedName>
        <fullName evidence="4">DNA ligase D</fullName>
        <ecNumber evidence="4">6.5.1.1</ecNumber>
    </submittedName>
</protein>
<dbReference type="Gene3D" id="3.90.920.10">
    <property type="entry name" value="DNA primase, PRIM domain"/>
    <property type="match status" value="1"/>
</dbReference>
<dbReference type="PROSITE" id="PS00333">
    <property type="entry name" value="DNA_LIGASE_A2"/>
    <property type="match status" value="1"/>
</dbReference>
<organism evidence="4 5">
    <name type="scientific">Halalkalibacter suaedae</name>
    <dbReference type="NCBI Taxonomy" id="2822140"/>
    <lineage>
        <taxon>Bacteria</taxon>
        <taxon>Bacillati</taxon>
        <taxon>Bacillota</taxon>
        <taxon>Bacilli</taxon>
        <taxon>Bacillales</taxon>
        <taxon>Bacillaceae</taxon>
        <taxon>Halalkalibacter</taxon>
    </lineage>
</organism>